<gene>
    <name evidence="9" type="ORF">EMPG_12571</name>
</gene>
<evidence type="ECO:0000256" key="7">
    <source>
        <dbReference type="SAM" id="MobiDB-lite"/>
    </source>
</evidence>
<evidence type="ECO:0000256" key="1">
    <source>
        <dbReference type="ARBA" id="ARBA00004141"/>
    </source>
</evidence>
<dbReference type="GO" id="GO:0005385">
    <property type="term" value="F:zinc ion transmembrane transporter activity"/>
    <property type="evidence" value="ECO:0007669"/>
    <property type="project" value="UniProtKB-UniRule"/>
</dbReference>
<proteinExistence type="inferred from homology"/>
<feature type="region of interest" description="Disordered" evidence="7">
    <location>
        <begin position="57"/>
        <end position="96"/>
    </location>
</feature>
<keyword evidence="5 6" id="KW-0472">Membrane</keyword>
<comment type="caution">
    <text evidence="9">The sequence shown here is derived from an EMBL/GenBank/DDBJ whole genome shotgun (WGS) entry which is preliminary data.</text>
</comment>
<comment type="similarity">
    <text evidence="6">Belongs to the cation diffusion facilitator (CDF) transporter (TC 2.A.4) family. SLC30A subfamily.</text>
</comment>
<comment type="function">
    <text evidence="6">Functions as a zinc transporter.</text>
</comment>
<feature type="compositionally biased region" description="Polar residues" evidence="7">
    <location>
        <begin position="77"/>
        <end position="92"/>
    </location>
</feature>
<keyword evidence="2 6" id="KW-0813">Transport</keyword>
<keyword evidence="4 6" id="KW-1133">Transmembrane helix</keyword>
<dbReference type="STRING" id="2060906.A0A0H1BLM5"/>
<evidence type="ECO:0000313" key="9">
    <source>
        <dbReference type="EMBL" id="KLJ12409.1"/>
    </source>
</evidence>
<feature type="region of interest" description="Disordered" evidence="7">
    <location>
        <begin position="1"/>
        <end position="36"/>
    </location>
</feature>
<organism evidence="9 10">
    <name type="scientific">Blastomyces silverae</name>
    <dbReference type="NCBI Taxonomy" id="2060906"/>
    <lineage>
        <taxon>Eukaryota</taxon>
        <taxon>Fungi</taxon>
        <taxon>Dikarya</taxon>
        <taxon>Ascomycota</taxon>
        <taxon>Pezizomycotina</taxon>
        <taxon>Eurotiomycetes</taxon>
        <taxon>Eurotiomycetidae</taxon>
        <taxon>Onygenales</taxon>
        <taxon>Ajellomycetaceae</taxon>
        <taxon>Blastomyces</taxon>
    </lineage>
</organism>
<evidence type="ECO:0000256" key="5">
    <source>
        <dbReference type="ARBA" id="ARBA00023136"/>
    </source>
</evidence>
<feature type="compositionally biased region" description="Pro residues" evidence="7">
    <location>
        <begin position="7"/>
        <end position="17"/>
    </location>
</feature>
<dbReference type="PANTHER" id="PTHR45755:SF5">
    <property type="entry name" value="ZINC TRANSPORTER"/>
    <property type="match status" value="1"/>
</dbReference>
<evidence type="ECO:0000256" key="4">
    <source>
        <dbReference type="ARBA" id="ARBA00022989"/>
    </source>
</evidence>
<dbReference type="SUPFAM" id="SSF161111">
    <property type="entry name" value="Cation efflux protein transmembrane domain-like"/>
    <property type="match status" value="1"/>
</dbReference>
<sequence length="445" mass="48553">MADALPLPIPPRTPTPPSDDDPSSGPGSFTGISSMESYDRNTLSPMVNTFAASGTLDSSHNSAMGSAENMQGPFNFKPTTLAKSPITKSNVGQRRGHKYKHSSVSHQIFLEPPPRSPMPLPNSLPIPTWREYLGSMSNDQRIRVWWSVCHMVVAGYTLWTAHGSMAMTGLSHLILFDSLGAMLCVVVDILGNFEVWKRSSIRHPFGLERAEVVAGFALSVLLFFMGGDLISHTVQHLLENSGHEPHHSHSHPRVSPGSVDITALLAIVATLISAIALKNHARIGKAIRFAYIESLPSILSNPAHFLTLSCSTLLLLLPLLSVQMYLWLDRILSFTVAISMCVFGVRLVKTLGSMLLMSYSGSGTSEVLRDISSHPAVSEIEEAKFWQVHYGLCIACIKLRVAGSEESLAKLRERIISMIRNRLGGGYGAGGQKWEVSVQFTIEQG</sequence>
<dbReference type="GO" id="GO:0005794">
    <property type="term" value="C:Golgi apparatus"/>
    <property type="evidence" value="ECO:0007669"/>
    <property type="project" value="TreeGrafter"/>
</dbReference>
<dbReference type="InterPro" id="IPR027469">
    <property type="entry name" value="Cation_efflux_TMD_sf"/>
</dbReference>
<evidence type="ECO:0000256" key="3">
    <source>
        <dbReference type="ARBA" id="ARBA00022692"/>
    </source>
</evidence>
<feature type="transmembrane region" description="Helical" evidence="6">
    <location>
        <begin position="212"/>
        <end position="234"/>
    </location>
</feature>
<dbReference type="Proteomes" id="UP000053573">
    <property type="component" value="Unassembled WGS sequence"/>
</dbReference>
<dbReference type="EMBL" id="LDEV01000937">
    <property type="protein sequence ID" value="KLJ12409.1"/>
    <property type="molecule type" value="Genomic_DNA"/>
</dbReference>
<dbReference type="OrthoDB" id="5382797at2759"/>
<dbReference type="GO" id="GO:0006882">
    <property type="term" value="P:intracellular zinc ion homeostasis"/>
    <property type="evidence" value="ECO:0007669"/>
    <property type="project" value="InterPro"/>
</dbReference>
<keyword evidence="3 6" id="KW-0812">Transmembrane</keyword>
<dbReference type="InterPro" id="IPR045316">
    <property type="entry name" value="Msc2-like"/>
</dbReference>
<feature type="transmembrane region" description="Helical" evidence="6">
    <location>
        <begin position="254"/>
        <end position="277"/>
    </location>
</feature>
<dbReference type="Pfam" id="PF01545">
    <property type="entry name" value="Cation_efflux"/>
    <property type="match status" value="1"/>
</dbReference>
<keyword evidence="6" id="KW-0406">Ion transport</keyword>
<dbReference type="GO" id="GO:1904257">
    <property type="term" value="P:zinc ion import into Golgi lumen"/>
    <property type="evidence" value="ECO:0007669"/>
    <property type="project" value="TreeGrafter"/>
</dbReference>
<reference evidence="10" key="1">
    <citation type="journal article" date="2015" name="PLoS Genet.">
        <title>The dynamic genome and transcriptome of the human fungal pathogen Blastomyces and close relative Emmonsia.</title>
        <authorList>
            <person name="Munoz J.F."/>
            <person name="Gauthier G.M."/>
            <person name="Desjardins C.A."/>
            <person name="Gallo J.E."/>
            <person name="Holder J."/>
            <person name="Sullivan T.D."/>
            <person name="Marty A.J."/>
            <person name="Carmen J.C."/>
            <person name="Chen Z."/>
            <person name="Ding L."/>
            <person name="Gujja S."/>
            <person name="Magrini V."/>
            <person name="Misas E."/>
            <person name="Mitreva M."/>
            <person name="Priest M."/>
            <person name="Saif S."/>
            <person name="Whiston E.A."/>
            <person name="Young S."/>
            <person name="Zeng Q."/>
            <person name="Goldman W.E."/>
            <person name="Mardis E.R."/>
            <person name="Taylor J.W."/>
            <person name="McEwen J.G."/>
            <person name="Clay O.K."/>
            <person name="Klein B.S."/>
            <person name="Cuomo C.A."/>
        </authorList>
    </citation>
    <scope>NUCLEOTIDE SEQUENCE [LARGE SCALE GENOMIC DNA]</scope>
    <source>
        <strain evidence="10">UAMH 139</strain>
    </source>
</reference>
<feature type="transmembrane region" description="Helical" evidence="6">
    <location>
        <begin position="144"/>
        <end position="161"/>
    </location>
</feature>
<dbReference type="GO" id="GO:0031410">
    <property type="term" value="C:cytoplasmic vesicle"/>
    <property type="evidence" value="ECO:0007669"/>
    <property type="project" value="TreeGrafter"/>
</dbReference>
<dbReference type="Gene3D" id="1.20.1510.10">
    <property type="entry name" value="Cation efflux protein transmembrane domain"/>
    <property type="match status" value="1"/>
</dbReference>
<keyword evidence="10" id="KW-1185">Reference proteome</keyword>
<name>A0A0H1BLM5_9EURO</name>
<accession>A0A0H1BLM5</accession>
<feature type="transmembrane region" description="Helical" evidence="6">
    <location>
        <begin position="173"/>
        <end position="191"/>
    </location>
</feature>
<evidence type="ECO:0000259" key="8">
    <source>
        <dbReference type="Pfam" id="PF01545"/>
    </source>
</evidence>
<comment type="subcellular location">
    <subcellularLocation>
        <location evidence="6">Endoplasmic reticulum membrane</location>
        <topology evidence="6">Multi-pass membrane protein</topology>
    </subcellularLocation>
    <subcellularLocation>
        <location evidence="1">Membrane</location>
        <topology evidence="1">Multi-pass membrane protein</topology>
    </subcellularLocation>
</comment>
<dbReference type="GO" id="GO:0005789">
    <property type="term" value="C:endoplasmic reticulum membrane"/>
    <property type="evidence" value="ECO:0007669"/>
    <property type="project" value="UniProtKB-SubCell"/>
</dbReference>
<evidence type="ECO:0000256" key="2">
    <source>
        <dbReference type="ARBA" id="ARBA00022448"/>
    </source>
</evidence>
<protein>
    <recommendedName>
        <fullName evidence="6">Zinc transporter</fullName>
    </recommendedName>
</protein>
<feature type="transmembrane region" description="Helical" evidence="6">
    <location>
        <begin position="331"/>
        <end position="348"/>
    </location>
</feature>
<dbReference type="InterPro" id="IPR058533">
    <property type="entry name" value="Cation_efflux_TM"/>
</dbReference>
<dbReference type="AlphaFoldDB" id="A0A0H1BLM5"/>
<feature type="domain" description="Cation efflux protein transmembrane" evidence="8">
    <location>
        <begin position="151"/>
        <end position="356"/>
    </location>
</feature>
<feature type="transmembrane region" description="Helical" evidence="6">
    <location>
        <begin position="298"/>
        <end position="319"/>
    </location>
</feature>
<dbReference type="PANTHER" id="PTHR45755">
    <property type="match status" value="1"/>
</dbReference>
<evidence type="ECO:0000313" key="10">
    <source>
        <dbReference type="Proteomes" id="UP000053573"/>
    </source>
</evidence>
<evidence type="ECO:0000256" key="6">
    <source>
        <dbReference type="RuleBase" id="RU369017"/>
    </source>
</evidence>
<keyword evidence="6" id="KW-0256">Endoplasmic reticulum</keyword>